<dbReference type="Proteomes" id="UP000232145">
    <property type="component" value="Unassembled WGS sequence"/>
</dbReference>
<reference evidence="2 3" key="1">
    <citation type="submission" date="2017-07" db="EMBL/GenBank/DDBJ databases">
        <title>Leptospira spp. isolated from tropical soils.</title>
        <authorList>
            <person name="Thibeaux R."/>
            <person name="Iraola G."/>
            <person name="Ferres I."/>
            <person name="Bierque E."/>
            <person name="Girault D."/>
            <person name="Soupe-Gilbert M.-E."/>
            <person name="Picardeau M."/>
            <person name="Goarant C."/>
        </authorList>
    </citation>
    <scope>NUCLEOTIDE SEQUENCE [LARGE SCALE GENOMIC DNA]</scope>
    <source>
        <strain evidence="2 3">FH2-B-A1</strain>
    </source>
</reference>
<gene>
    <name evidence="2" type="ORF">CH364_05540</name>
</gene>
<dbReference type="RefSeq" id="WP_100742558.1">
    <property type="nucleotide sequence ID" value="NZ_NPDW01000001.1"/>
</dbReference>
<protein>
    <submittedName>
        <fullName evidence="2">Uncharacterized protein</fullName>
    </submittedName>
</protein>
<dbReference type="OrthoDB" id="345658at2"/>
<feature type="compositionally biased region" description="Polar residues" evidence="1">
    <location>
        <begin position="187"/>
        <end position="208"/>
    </location>
</feature>
<evidence type="ECO:0000313" key="2">
    <source>
        <dbReference type="EMBL" id="PJZ85669.1"/>
    </source>
</evidence>
<dbReference type="AlphaFoldDB" id="A0A2N0AMZ1"/>
<feature type="region of interest" description="Disordered" evidence="1">
    <location>
        <begin position="52"/>
        <end position="253"/>
    </location>
</feature>
<evidence type="ECO:0000313" key="3">
    <source>
        <dbReference type="Proteomes" id="UP000232145"/>
    </source>
</evidence>
<feature type="compositionally biased region" description="Basic and acidic residues" evidence="1">
    <location>
        <begin position="162"/>
        <end position="171"/>
    </location>
</feature>
<feature type="compositionally biased region" description="Low complexity" evidence="1">
    <location>
        <begin position="98"/>
        <end position="107"/>
    </location>
</feature>
<dbReference type="EMBL" id="NPDX01000001">
    <property type="protein sequence ID" value="PJZ85669.1"/>
    <property type="molecule type" value="Genomic_DNA"/>
</dbReference>
<proteinExistence type="predicted"/>
<feature type="compositionally biased region" description="Basic and acidic residues" evidence="1">
    <location>
        <begin position="108"/>
        <end position="148"/>
    </location>
</feature>
<comment type="caution">
    <text evidence="2">The sequence shown here is derived from an EMBL/GenBank/DDBJ whole genome shotgun (WGS) entry which is preliminary data.</text>
</comment>
<name>A0A2N0AMZ1_9LEPT</name>
<feature type="compositionally biased region" description="Basic and acidic residues" evidence="1">
    <location>
        <begin position="66"/>
        <end position="82"/>
    </location>
</feature>
<keyword evidence="3" id="KW-1185">Reference proteome</keyword>
<sequence length="267" mass="30508">MGRRDNLKILTTAILVVLLLSSFIFAFIYRNEIYQKLQTIGKNREVEMVDREIERENPEIPAPKENFAKTESNEPPEDRSKLPELPSLEDMEPDSPRSRSVSVAASTKSKEKVDPSSRLQEKLNKVEESFTPKEEVKKTKKDSKKEDSVSEGMEPTSSTKQPKVEVEDSLRQTKQVKSRLSKKEKQVSSSRNQKSRTVTSKKLGNKSQKFAAAEKSQRKTSDDSGSSSLEVRMRTVEQKLSTQNDKNEKRFVEIERRIESLEKALAK</sequence>
<accession>A0A2N0AMZ1</accession>
<evidence type="ECO:0000256" key="1">
    <source>
        <dbReference type="SAM" id="MobiDB-lite"/>
    </source>
</evidence>
<organism evidence="2 3">
    <name type="scientific">Leptospira harrisiae</name>
    <dbReference type="NCBI Taxonomy" id="2023189"/>
    <lineage>
        <taxon>Bacteria</taxon>
        <taxon>Pseudomonadati</taxon>
        <taxon>Spirochaetota</taxon>
        <taxon>Spirochaetia</taxon>
        <taxon>Leptospirales</taxon>
        <taxon>Leptospiraceae</taxon>
        <taxon>Leptospira</taxon>
    </lineage>
</organism>